<evidence type="ECO:0008006" key="7">
    <source>
        <dbReference type="Google" id="ProtNLM"/>
    </source>
</evidence>
<proteinExistence type="inferred from homology"/>
<protein>
    <recommendedName>
        <fullName evidence="7">Auxin-responsive protein</fullName>
    </recommendedName>
</protein>
<feature type="chain" id="PRO_5004721419" description="Auxin-responsive protein" evidence="4">
    <location>
        <begin position="20"/>
        <end position="100"/>
    </location>
</feature>
<accession>V4M436</accession>
<evidence type="ECO:0000256" key="2">
    <source>
        <dbReference type="ARBA" id="ARBA00022473"/>
    </source>
</evidence>
<evidence type="ECO:0000313" key="5">
    <source>
        <dbReference type="EMBL" id="ESQ50974.1"/>
    </source>
</evidence>
<dbReference type="PANTHER" id="PTHR31929">
    <property type="entry name" value="SAUR-LIKE AUXIN-RESPONSIVE PROTEIN FAMILY-RELATED"/>
    <property type="match status" value="1"/>
</dbReference>
<name>V4M436_EUTSA</name>
<dbReference type="AlphaFoldDB" id="V4M436"/>
<keyword evidence="3" id="KW-0341">Growth regulation</keyword>
<evidence type="ECO:0000256" key="4">
    <source>
        <dbReference type="SAM" id="SignalP"/>
    </source>
</evidence>
<evidence type="ECO:0000313" key="6">
    <source>
        <dbReference type="Proteomes" id="UP000030689"/>
    </source>
</evidence>
<feature type="signal peptide" evidence="4">
    <location>
        <begin position="1"/>
        <end position="19"/>
    </location>
</feature>
<keyword evidence="2" id="KW-0217">Developmental protein</keyword>
<evidence type="ECO:0000256" key="1">
    <source>
        <dbReference type="ARBA" id="ARBA00006974"/>
    </source>
</evidence>
<dbReference type="InterPro" id="IPR003676">
    <property type="entry name" value="SAUR_fam"/>
</dbReference>
<comment type="similarity">
    <text evidence="1">Belongs to the ARG7 family.</text>
</comment>
<dbReference type="Proteomes" id="UP000030689">
    <property type="component" value="Unassembled WGS sequence"/>
</dbReference>
<dbReference type="EMBL" id="KI517392">
    <property type="protein sequence ID" value="ESQ50974.1"/>
    <property type="molecule type" value="Genomic_DNA"/>
</dbReference>
<keyword evidence="6" id="KW-1185">Reference proteome</keyword>
<reference evidence="5 6" key="1">
    <citation type="journal article" date="2013" name="Front. Plant Sci.">
        <title>The Reference Genome of the Halophytic Plant Eutrema salsugineum.</title>
        <authorList>
            <person name="Yang R."/>
            <person name="Jarvis D.E."/>
            <person name="Chen H."/>
            <person name="Beilstein M.A."/>
            <person name="Grimwood J."/>
            <person name="Jenkins J."/>
            <person name="Shu S."/>
            <person name="Prochnik S."/>
            <person name="Xin M."/>
            <person name="Ma C."/>
            <person name="Schmutz J."/>
            <person name="Wing R.A."/>
            <person name="Mitchell-Olds T."/>
            <person name="Schumaker K.S."/>
            <person name="Wang X."/>
        </authorList>
    </citation>
    <scope>NUCLEOTIDE SEQUENCE [LARGE SCALE GENOMIC DNA]</scope>
</reference>
<sequence length="100" mass="11334">MVTFLFIYLNMWSCFPGLGCNCSALHARTEPCGKIILKILAGYVTGKGKEPKGFLTVYVGENKTKKQRYFMPISYLKHLFFRALLSKSEEELVFDLPMGG</sequence>
<dbReference type="Pfam" id="PF02519">
    <property type="entry name" value="Auxin_inducible"/>
    <property type="match status" value="1"/>
</dbReference>
<dbReference type="KEGG" id="eus:EUTSA_v10023096mg"/>
<keyword evidence="4" id="KW-0732">Signal</keyword>
<dbReference type="Gramene" id="ESQ50974">
    <property type="protein sequence ID" value="ESQ50974"/>
    <property type="gene ID" value="EUTSA_v10023096mg"/>
</dbReference>
<gene>
    <name evidence="5" type="ORF">EUTSA_v10023096mg</name>
</gene>
<evidence type="ECO:0000256" key="3">
    <source>
        <dbReference type="ARBA" id="ARBA00022604"/>
    </source>
</evidence>
<organism evidence="5 6">
    <name type="scientific">Eutrema salsugineum</name>
    <name type="common">Saltwater cress</name>
    <name type="synonym">Sisymbrium salsugineum</name>
    <dbReference type="NCBI Taxonomy" id="72664"/>
    <lineage>
        <taxon>Eukaryota</taxon>
        <taxon>Viridiplantae</taxon>
        <taxon>Streptophyta</taxon>
        <taxon>Embryophyta</taxon>
        <taxon>Tracheophyta</taxon>
        <taxon>Spermatophyta</taxon>
        <taxon>Magnoliopsida</taxon>
        <taxon>eudicotyledons</taxon>
        <taxon>Gunneridae</taxon>
        <taxon>Pentapetalae</taxon>
        <taxon>rosids</taxon>
        <taxon>malvids</taxon>
        <taxon>Brassicales</taxon>
        <taxon>Brassicaceae</taxon>
        <taxon>Eutremeae</taxon>
        <taxon>Eutrema</taxon>
    </lineage>
</organism>
<dbReference type="GO" id="GO:0009733">
    <property type="term" value="P:response to auxin"/>
    <property type="evidence" value="ECO:0007669"/>
    <property type="project" value="InterPro"/>
</dbReference>